<dbReference type="InterPro" id="IPR051563">
    <property type="entry name" value="Glycosyl_Hydrolase_51"/>
</dbReference>
<evidence type="ECO:0000313" key="1">
    <source>
        <dbReference type="EnsemblPlants" id="Zm00001eb046060_P001"/>
    </source>
</evidence>
<reference evidence="1" key="3">
    <citation type="submission" date="2021-05" db="UniProtKB">
        <authorList>
            <consortium name="EnsemblPlants"/>
        </authorList>
    </citation>
    <scope>IDENTIFICATION</scope>
    <source>
        <strain evidence="1">cv. B73</strain>
    </source>
</reference>
<dbReference type="EnsemblPlants" id="Zm00001eb046060_T001">
    <property type="protein sequence ID" value="Zm00001eb046060_P001"/>
    <property type="gene ID" value="Zm00001eb046060"/>
</dbReference>
<dbReference type="PANTHER" id="PTHR31776:SF27">
    <property type="entry name" value="NON-REDUCING END ALPHA-L-ARABINOFURANOSIDASE"/>
    <property type="match status" value="1"/>
</dbReference>
<name>A0A804LYS2_MAIZE</name>
<dbReference type="InParanoid" id="A0A804LYS2"/>
<proteinExistence type="predicted"/>
<accession>A0A804LYS2</accession>
<dbReference type="Gramene" id="Zm00001eb046060_T001">
    <property type="protein sequence ID" value="Zm00001eb046060_P001"/>
    <property type="gene ID" value="Zm00001eb046060"/>
</dbReference>
<protein>
    <submittedName>
        <fullName evidence="1">Uncharacterized protein</fullName>
    </submittedName>
</protein>
<organism evidence="1 2">
    <name type="scientific">Zea mays</name>
    <name type="common">Maize</name>
    <dbReference type="NCBI Taxonomy" id="4577"/>
    <lineage>
        <taxon>Eukaryota</taxon>
        <taxon>Viridiplantae</taxon>
        <taxon>Streptophyta</taxon>
        <taxon>Embryophyta</taxon>
        <taxon>Tracheophyta</taxon>
        <taxon>Spermatophyta</taxon>
        <taxon>Magnoliopsida</taxon>
        <taxon>Liliopsida</taxon>
        <taxon>Poales</taxon>
        <taxon>Poaceae</taxon>
        <taxon>PACMAD clade</taxon>
        <taxon>Panicoideae</taxon>
        <taxon>Andropogonodae</taxon>
        <taxon>Andropogoneae</taxon>
        <taxon>Tripsacinae</taxon>
        <taxon>Zea</taxon>
    </lineage>
</organism>
<dbReference type="AlphaFoldDB" id="A0A804LYS2"/>
<reference evidence="2" key="1">
    <citation type="submission" date="2015-12" db="EMBL/GenBank/DDBJ databases">
        <title>Update maize B73 reference genome by single molecule sequencing technologies.</title>
        <authorList>
            <consortium name="Maize Genome Sequencing Project"/>
            <person name="Ware D."/>
        </authorList>
    </citation>
    <scope>NUCLEOTIDE SEQUENCE [LARGE SCALE GENOMIC DNA]</scope>
    <source>
        <strain evidence="2">cv. B73</strain>
    </source>
</reference>
<sequence>MEILCDNCPTGGVGVYNPGFWGMNIEEGKAYNLVMFVKSPETTDLTVSLKSSNGLQNLASATVTLVSFSRYQDKRKYLVSHNI</sequence>
<evidence type="ECO:0000313" key="2">
    <source>
        <dbReference type="Proteomes" id="UP000007305"/>
    </source>
</evidence>
<keyword evidence="2" id="KW-1185">Reference proteome</keyword>
<dbReference type="PANTHER" id="PTHR31776">
    <property type="entry name" value="ALPHA-L-ARABINOFURANOSIDASE 1"/>
    <property type="match status" value="1"/>
</dbReference>
<dbReference type="Proteomes" id="UP000007305">
    <property type="component" value="Chromosome 1"/>
</dbReference>
<reference evidence="1" key="2">
    <citation type="submission" date="2019-07" db="EMBL/GenBank/DDBJ databases">
        <authorList>
            <person name="Seetharam A."/>
            <person name="Woodhouse M."/>
            <person name="Cannon E."/>
        </authorList>
    </citation>
    <scope>NUCLEOTIDE SEQUENCE [LARGE SCALE GENOMIC DNA]</scope>
    <source>
        <strain evidence="1">cv. B73</strain>
    </source>
</reference>